<dbReference type="Pfam" id="PF07221">
    <property type="entry name" value="GlcNAc_2-epim"/>
    <property type="match status" value="1"/>
</dbReference>
<keyword evidence="11" id="KW-1185">Reference proteome</keyword>
<feature type="non-terminal residue" evidence="10">
    <location>
        <position position="1"/>
    </location>
</feature>
<evidence type="ECO:0000256" key="2">
    <source>
        <dbReference type="ARBA" id="ARBA00013176"/>
    </source>
</evidence>
<dbReference type="EC" id="5.1.3.8" evidence="2"/>
<name>A0A8S1JIM7_9CHLO</name>
<keyword evidence="4" id="KW-0413">Isomerase</keyword>
<sequence>AERDIEGYVDLFDSSLREKTFPFWLDNAVDTENGGYIILPSFPDLEGEKVVPDPLVKTIVYHMRMMYGFSLAHASGYSTPERDYLQAAKHGYDFIVENFLDPEFGGYYWAVDLSEDGNSTDTRKFMHAQAFIIFSFLEYYRASGANDPCGRGREAVSVSPAMPVWDFEEDWTPIGEPQAMGPLGTFGLKTSSPQLHLFEAFTELLVETGDDDVRGALQEVIDTNLQYFHPENPGESTSSWTWNWTLVDESPNESYGTLAEIAYLFIRAQKALGEEPDLDMYDAYLSYAIESGYDQESEVGGLFDRGDKTWWANAEFLSSLAEYFETAGDDLYEDVLLSHLRFIECYAMDAEDGIWAWSLNGDGSVKQLDKVNMWKAAYHDVRALLKFIAAYSK</sequence>
<proteinExistence type="inferred from homology"/>
<dbReference type="Gene3D" id="1.50.10.10">
    <property type="match status" value="1"/>
</dbReference>
<accession>A0A8S1JIM7</accession>
<gene>
    <name evidence="10" type="ORF">OSTQU699_LOCUS10383</name>
</gene>
<evidence type="ECO:0000256" key="5">
    <source>
        <dbReference type="ARBA" id="ARBA00031608"/>
    </source>
</evidence>
<evidence type="ECO:0000256" key="9">
    <source>
        <dbReference type="ARBA" id="ARBA00046544"/>
    </source>
</evidence>
<dbReference type="InterPro" id="IPR008928">
    <property type="entry name" value="6-hairpin_glycosidase_sf"/>
</dbReference>
<comment type="catalytic activity">
    <reaction evidence="8">
        <text>an N-acyl-D-glucosamine = an N-acyl-D-mannosamine</text>
        <dbReference type="Rhea" id="RHEA:19033"/>
        <dbReference type="ChEBI" id="CHEBI:16062"/>
        <dbReference type="ChEBI" id="CHEBI:17274"/>
        <dbReference type="EC" id="5.1.3.8"/>
    </reaction>
    <physiologicalReaction direction="left-to-right" evidence="8">
        <dbReference type="Rhea" id="RHEA:19034"/>
    </physiologicalReaction>
    <physiologicalReaction direction="right-to-left" evidence="8">
        <dbReference type="Rhea" id="RHEA:19035"/>
    </physiologicalReaction>
</comment>
<dbReference type="AlphaFoldDB" id="A0A8S1JIM7"/>
<dbReference type="Proteomes" id="UP000708148">
    <property type="component" value="Unassembled WGS sequence"/>
</dbReference>
<dbReference type="OrthoDB" id="544973at2759"/>
<evidence type="ECO:0000256" key="1">
    <source>
        <dbReference type="ARBA" id="ARBA00008558"/>
    </source>
</evidence>
<evidence type="ECO:0000256" key="4">
    <source>
        <dbReference type="ARBA" id="ARBA00023235"/>
    </source>
</evidence>
<protein>
    <recommendedName>
        <fullName evidence="3">N-acylglucosamine 2-epimerase</fullName>
        <ecNumber evidence="2">5.1.3.8</ecNumber>
    </recommendedName>
    <alternativeName>
        <fullName evidence="7">GlcNAc 2-epimerase</fullName>
    </alternativeName>
    <alternativeName>
        <fullName evidence="5">N-acetyl-D-glucosamine 2-epimerase</fullName>
    </alternativeName>
    <alternativeName>
        <fullName evidence="6">Renin-binding protein</fullName>
    </alternativeName>
</protein>
<evidence type="ECO:0000256" key="7">
    <source>
        <dbReference type="ARBA" id="ARBA00033215"/>
    </source>
</evidence>
<evidence type="ECO:0000313" key="10">
    <source>
        <dbReference type="EMBL" id="CAD7705028.1"/>
    </source>
</evidence>
<dbReference type="EMBL" id="CAJHUC010003002">
    <property type="protein sequence ID" value="CAD7705028.1"/>
    <property type="molecule type" value="Genomic_DNA"/>
</dbReference>
<comment type="subunit">
    <text evidence="9">Homodimer. Forms a heterodimer with renin and inhibits its activity.</text>
</comment>
<reference evidence="10" key="1">
    <citation type="submission" date="2020-12" db="EMBL/GenBank/DDBJ databases">
        <authorList>
            <person name="Iha C."/>
        </authorList>
    </citation>
    <scope>NUCLEOTIDE SEQUENCE</scope>
</reference>
<evidence type="ECO:0000256" key="8">
    <source>
        <dbReference type="ARBA" id="ARBA00034243"/>
    </source>
</evidence>
<organism evidence="10 11">
    <name type="scientific">Ostreobium quekettii</name>
    <dbReference type="NCBI Taxonomy" id="121088"/>
    <lineage>
        <taxon>Eukaryota</taxon>
        <taxon>Viridiplantae</taxon>
        <taxon>Chlorophyta</taxon>
        <taxon>core chlorophytes</taxon>
        <taxon>Ulvophyceae</taxon>
        <taxon>TCBD clade</taxon>
        <taxon>Bryopsidales</taxon>
        <taxon>Ostreobineae</taxon>
        <taxon>Ostreobiaceae</taxon>
        <taxon>Ostreobium</taxon>
    </lineage>
</organism>
<dbReference type="InterPro" id="IPR010819">
    <property type="entry name" value="AGE/CE"/>
</dbReference>
<dbReference type="GO" id="GO:0050121">
    <property type="term" value="F:N-acylglucosamine 2-epimerase activity"/>
    <property type="evidence" value="ECO:0007669"/>
    <property type="project" value="UniProtKB-EC"/>
</dbReference>
<comment type="caution">
    <text evidence="10">The sequence shown here is derived from an EMBL/GenBank/DDBJ whole genome shotgun (WGS) entry which is preliminary data.</text>
</comment>
<evidence type="ECO:0000256" key="6">
    <source>
        <dbReference type="ARBA" id="ARBA00031909"/>
    </source>
</evidence>
<comment type="similarity">
    <text evidence="1">Belongs to the N-acylglucosamine 2-epimerase family.</text>
</comment>
<evidence type="ECO:0000256" key="3">
    <source>
        <dbReference type="ARBA" id="ARBA00014959"/>
    </source>
</evidence>
<dbReference type="InterPro" id="IPR012341">
    <property type="entry name" value="6hp_glycosidase-like_sf"/>
</dbReference>
<dbReference type="PANTHER" id="PTHR15108">
    <property type="entry name" value="N-ACYLGLUCOSAMINE-2-EPIMERASE"/>
    <property type="match status" value="1"/>
</dbReference>
<evidence type="ECO:0000313" key="11">
    <source>
        <dbReference type="Proteomes" id="UP000708148"/>
    </source>
</evidence>
<dbReference type="GO" id="GO:0005975">
    <property type="term" value="P:carbohydrate metabolic process"/>
    <property type="evidence" value="ECO:0007669"/>
    <property type="project" value="InterPro"/>
</dbReference>
<dbReference type="SUPFAM" id="SSF48208">
    <property type="entry name" value="Six-hairpin glycosidases"/>
    <property type="match status" value="1"/>
</dbReference>